<dbReference type="Gene3D" id="1.20.1050.80">
    <property type="entry name" value="VPS9 domain"/>
    <property type="match status" value="1"/>
</dbReference>
<reference evidence="2" key="1">
    <citation type="submission" date="2021-01" db="EMBL/GenBank/DDBJ databases">
        <authorList>
            <person name="Corre E."/>
            <person name="Pelletier E."/>
            <person name="Niang G."/>
            <person name="Scheremetjew M."/>
            <person name="Finn R."/>
            <person name="Kale V."/>
            <person name="Holt S."/>
            <person name="Cochrane G."/>
            <person name="Meng A."/>
            <person name="Brown T."/>
            <person name="Cohen L."/>
        </authorList>
    </citation>
    <scope>NUCLEOTIDE SEQUENCE</scope>
    <source>
        <strain evidence="2">NIES-2562</strain>
    </source>
</reference>
<gene>
    <name evidence="2" type="ORF">PBIL07802_LOCUS22367</name>
</gene>
<dbReference type="PROSITE" id="PS51205">
    <property type="entry name" value="VPS9"/>
    <property type="match status" value="1"/>
</dbReference>
<sequence>MDRMAAMRGKGLAAFGVKKLCLLCEAQDESADRLLSIVPYESTIKKLRQIGQCTCPRHKVDVLRSSMHSVSTELQQYWQDNWTRHTAEELGSTSPFHVVKKEPEADDLLVGADDLLPVLCYTFVQAFADGMSDVCLPAEVAFLEVFTNEEQLLGDAGYCLATLSTIVNALNTSFI</sequence>
<dbReference type="GO" id="GO:0005829">
    <property type="term" value="C:cytosol"/>
    <property type="evidence" value="ECO:0007669"/>
    <property type="project" value="TreeGrafter"/>
</dbReference>
<dbReference type="PANTHER" id="PTHR23101">
    <property type="entry name" value="RAB GDP/GTP EXCHANGE FACTOR"/>
    <property type="match status" value="1"/>
</dbReference>
<protein>
    <recommendedName>
        <fullName evidence="1">VPS9 domain-containing protein</fullName>
    </recommendedName>
</protein>
<dbReference type="Pfam" id="PF02204">
    <property type="entry name" value="VPS9"/>
    <property type="match status" value="1"/>
</dbReference>
<dbReference type="InterPro" id="IPR037191">
    <property type="entry name" value="VPS9_dom_sf"/>
</dbReference>
<accession>A0A7S3DK11</accession>
<dbReference type="GO" id="GO:0005085">
    <property type="term" value="F:guanyl-nucleotide exchange factor activity"/>
    <property type="evidence" value="ECO:0007669"/>
    <property type="project" value="InterPro"/>
</dbReference>
<dbReference type="InterPro" id="IPR045046">
    <property type="entry name" value="Vps9-like"/>
</dbReference>
<proteinExistence type="predicted"/>
<dbReference type="InterPro" id="IPR003123">
    <property type="entry name" value="VPS9"/>
</dbReference>
<dbReference type="AlphaFoldDB" id="A0A7S3DK11"/>
<dbReference type="SUPFAM" id="SSF109993">
    <property type="entry name" value="VPS9 domain"/>
    <property type="match status" value="1"/>
</dbReference>
<evidence type="ECO:0000259" key="1">
    <source>
        <dbReference type="PROSITE" id="PS51205"/>
    </source>
</evidence>
<organism evidence="2">
    <name type="scientific">Palpitomonas bilix</name>
    <dbReference type="NCBI Taxonomy" id="652834"/>
    <lineage>
        <taxon>Eukaryota</taxon>
        <taxon>Eukaryota incertae sedis</taxon>
    </lineage>
</organism>
<dbReference type="GO" id="GO:0031267">
    <property type="term" value="F:small GTPase binding"/>
    <property type="evidence" value="ECO:0007669"/>
    <property type="project" value="TreeGrafter"/>
</dbReference>
<feature type="domain" description="VPS9" evidence="1">
    <location>
        <begin position="1"/>
        <end position="175"/>
    </location>
</feature>
<name>A0A7S3DK11_9EUKA</name>
<dbReference type="GO" id="GO:0016192">
    <property type="term" value="P:vesicle-mediated transport"/>
    <property type="evidence" value="ECO:0007669"/>
    <property type="project" value="InterPro"/>
</dbReference>
<dbReference type="GO" id="GO:0030139">
    <property type="term" value="C:endocytic vesicle"/>
    <property type="evidence" value="ECO:0007669"/>
    <property type="project" value="TreeGrafter"/>
</dbReference>
<dbReference type="EMBL" id="HBIB01034537">
    <property type="protein sequence ID" value="CAE0260088.1"/>
    <property type="molecule type" value="Transcribed_RNA"/>
</dbReference>
<dbReference type="PANTHER" id="PTHR23101:SF98">
    <property type="entry name" value="VPS9 DOMAIN-CONTAINING PROTEIN 1"/>
    <property type="match status" value="1"/>
</dbReference>
<evidence type="ECO:0000313" key="2">
    <source>
        <dbReference type="EMBL" id="CAE0260088.1"/>
    </source>
</evidence>